<dbReference type="EMBL" id="LVZK01000002">
    <property type="protein sequence ID" value="OAP85618.1"/>
    <property type="molecule type" value="Genomic_DNA"/>
</dbReference>
<proteinExistence type="predicted"/>
<gene>
    <name evidence="2" type="ORF">A4H34_08460</name>
</gene>
<keyword evidence="3" id="KW-1185">Reference proteome</keyword>
<evidence type="ECO:0000313" key="3">
    <source>
        <dbReference type="Proteomes" id="UP000078368"/>
    </source>
</evidence>
<reference evidence="2 3" key="1">
    <citation type="submission" date="2016-04" db="EMBL/GenBank/DDBJ databases">
        <title>Peptidophaga gingivicola gen. nov., sp. nov., isolated from human subgingival plaque.</title>
        <authorList>
            <person name="Beall C.J."/>
            <person name="Mokrzan E.M."/>
            <person name="Griffen A.L."/>
            <person name="Leys E.J."/>
        </authorList>
    </citation>
    <scope>NUCLEOTIDE SEQUENCE [LARGE SCALE GENOMIC DNA]</scope>
    <source>
        <strain evidence="2 3">BA112</strain>
    </source>
</reference>
<dbReference type="AlphaFoldDB" id="A0A179B1M1"/>
<feature type="region of interest" description="Disordered" evidence="1">
    <location>
        <begin position="15"/>
        <end position="41"/>
    </location>
</feature>
<evidence type="ECO:0000313" key="2">
    <source>
        <dbReference type="EMBL" id="OAP85618.1"/>
    </source>
</evidence>
<evidence type="ECO:0000256" key="1">
    <source>
        <dbReference type="SAM" id="MobiDB-lite"/>
    </source>
</evidence>
<name>A0A179B1M1_9ACTO</name>
<dbReference type="Proteomes" id="UP000078368">
    <property type="component" value="Unassembled WGS sequence"/>
</dbReference>
<feature type="compositionally biased region" description="Basic and acidic residues" evidence="1">
    <location>
        <begin position="15"/>
        <end position="27"/>
    </location>
</feature>
<comment type="caution">
    <text evidence="2">The sequence shown here is derived from an EMBL/GenBank/DDBJ whole genome shotgun (WGS) entry which is preliminary data.</text>
</comment>
<accession>A0A179B1M1</accession>
<sequence length="103" mass="11637">MFGELEIPFAEHRDRTDAGFRGGHDFRTVGASPRNADDGIGFRKDAGDFGLQRAAKTQKQTHRRLPAKTYPSSDRMAENLTHALVRHLDFGRRPPPRRSSPPR</sequence>
<protein>
    <submittedName>
        <fullName evidence="2">Uncharacterized protein</fullName>
    </submittedName>
</protein>
<organism evidence="2 3">
    <name type="scientific">Peptidiphaga gingivicola</name>
    <dbReference type="NCBI Taxonomy" id="2741497"/>
    <lineage>
        <taxon>Bacteria</taxon>
        <taxon>Bacillati</taxon>
        <taxon>Actinomycetota</taxon>
        <taxon>Actinomycetes</taxon>
        <taxon>Actinomycetales</taxon>
        <taxon>Actinomycetaceae</taxon>
        <taxon>Peptidiphaga</taxon>
    </lineage>
</organism>